<keyword evidence="6" id="KW-1185">Reference proteome</keyword>
<proteinExistence type="inferred from homology"/>
<dbReference type="InterPro" id="IPR016166">
    <property type="entry name" value="FAD-bd_PCMH"/>
</dbReference>
<gene>
    <name evidence="5" type="ORF">LNV07_13020</name>
</gene>
<dbReference type="SUPFAM" id="SSF55103">
    <property type="entry name" value="FAD-linked oxidases, C-terminal domain"/>
    <property type="match status" value="1"/>
</dbReference>
<dbReference type="Pfam" id="PF01565">
    <property type="entry name" value="FAD_binding_4"/>
    <property type="match status" value="1"/>
</dbReference>
<keyword evidence="2" id="KW-0285">Flavoprotein</keyword>
<evidence type="ECO:0000259" key="4">
    <source>
        <dbReference type="PROSITE" id="PS51387"/>
    </source>
</evidence>
<evidence type="ECO:0000256" key="1">
    <source>
        <dbReference type="ARBA" id="ARBA00008000"/>
    </source>
</evidence>
<dbReference type="Gene3D" id="1.10.45.10">
    <property type="entry name" value="Vanillyl-alcohol Oxidase, Chain A, domain 4"/>
    <property type="match status" value="1"/>
</dbReference>
<dbReference type="InterPro" id="IPR016164">
    <property type="entry name" value="FAD-linked_Oxase-like_C"/>
</dbReference>
<dbReference type="Gene3D" id="3.30.43.10">
    <property type="entry name" value="Uridine Diphospho-n-acetylenolpyruvylglucosamine Reductase, domain 2"/>
    <property type="match status" value="1"/>
</dbReference>
<evidence type="ECO:0000256" key="2">
    <source>
        <dbReference type="ARBA" id="ARBA00022630"/>
    </source>
</evidence>
<dbReference type="InterPro" id="IPR051264">
    <property type="entry name" value="FAD-oxidored/transferase_4"/>
</dbReference>
<dbReference type="Gene3D" id="3.30.465.10">
    <property type="match status" value="1"/>
</dbReference>
<dbReference type="InterPro" id="IPR004113">
    <property type="entry name" value="FAD-bd_oxidored_4_C"/>
</dbReference>
<dbReference type="InterPro" id="IPR016171">
    <property type="entry name" value="Vanillyl_alc_oxidase_C-sub2"/>
</dbReference>
<reference evidence="5 6" key="1">
    <citation type="submission" date="2021-11" db="EMBL/GenBank/DDBJ databases">
        <authorList>
            <person name="Liang Q."/>
            <person name="Mou H."/>
            <person name="Liu Z."/>
        </authorList>
    </citation>
    <scope>NUCLEOTIDE SEQUENCE [LARGE SCALE GENOMIC DNA]</scope>
    <source>
        <strain evidence="5 6">CHU3</strain>
    </source>
</reference>
<keyword evidence="3" id="KW-0274">FAD</keyword>
<dbReference type="InterPro" id="IPR036318">
    <property type="entry name" value="FAD-bd_PCMH-like_sf"/>
</dbReference>
<sequence>MSRHDFLNALHAVLGDAGLLRDGDLSAYELDWRRRYAGRALAVARPADTAQVAAVIKLCGEHQVGLVPQGGNTGLVGGSTPDASGDQLLLSLSRMNKVRALDAANLTITVDAGCVLQALQDAAAEQGFLFPLSLASEGTCTIGGNLASNAGGTQVLRYGNARELCLGLELVTAHGEVWNGLSGLRKDNTGYDLRNLFIGSEGTLGVITAATLKLYPAPKAQMTALAACDTLDAALRLLGMAQASTGAGLSGFEVMNAFSLDLVGKHFPQLQQPLARSPWTVLLELSDAESEAHAGGLFEGLLEAALEAGVIKDAAMAQSRAQSQTMWQLRESIPLAQAQEGLNVKHDIALPVSAIPGFVAATDAALQQGFPGVRLVNFGHLGDGNLHYNVQAPEGVPAKEFLSRHEPAINRIVYDAVALHGGSFSAEHGIGQLKRAELAARKDPVALQMMRAIKKALDPQGLMNPGRVL</sequence>
<dbReference type="Gene3D" id="3.30.70.2740">
    <property type="match status" value="1"/>
</dbReference>
<organism evidence="5 6">
    <name type="scientific">Roseateles oligotrophus</name>
    <dbReference type="NCBI Taxonomy" id="1769250"/>
    <lineage>
        <taxon>Bacteria</taxon>
        <taxon>Pseudomonadati</taxon>
        <taxon>Pseudomonadota</taxon>
        <taxon>Betaproteobacteria</taxon>
        <taxon>Burkholderiales</taxon>
        <taxon>Sphaerotilaceae</taxon>
        <taxon>Roseateles</taxon>
    </lineage>
</organism>
<comment type="caution">
    <text evidence="5">The sequence shown here is derived from an EMBL/GenBank/DDBJ whole genome shotgun (WGS) entry which is preliminary data.</text>
</comment>
<dbReference type="PANTHER" id="PTHR43716">
    <property type="entry name" value="D-2-HYDROXYGLUTARATE DEHYDROGENASE, MITOCHONDRIAL"/>
    <property type="match status" value="1"/>
</dbReference>
<dbReference type="RefSeq" id="WP_263571587.1">
    <property type="nucleotide sequence ID" value="NZ_JAJIRN010000005.1"/>
</dbReference>
<dbReference type="InterPro" id="IPR006094">
    <property type="entry name" value="Oxid_FAD_bind_N"/>
</dbReference>
<evidence type="ECO:0000256" key="3">
    <source>
        <dbReference type="ARBA" id="ARBA00022827"/>
    </source>
</evidence>
<feature type="domain" description="FAD-binding PCMH-type" evidence="4">
    <location>
        <begin position="36"/>
        <end position="217"/>
    </location>
</feature>
<dbReference type="Gene3D" id="3.30.70.2190">
    <property type="match status" value="1"/>
</dbReference>
<dbReference type="Pfam" id="PF02913">
    <property type="entry name" value="FAD-oxidase_C"/>
    <property type="match status" value="1"/>
</dbReference>
<evidence type="ECO:0000313" key="5">
    <source>
        <dbReference type="EMBL" id="MCV2369003.1"/>
    </source>
</evidence>
<dbReference type="Proteomes" id="UP001209701">
    <property type="component" value="Unassembled WGS sequence"/>
</dbReference>
<comment type="similarity">
    <text evidence="1">Belongs to the FAD-binding oxidoreductase/transferase type 4 family.</text>
</comment>
<dbReference type="InterPro" id="IPR016169">
    <property type="entry name" value="FAD-bd_PCMH_sub2"/>
</dbReference>
<dbReference type="InterPro" id="IPR016167">
    <property type="entry name" value="FAD-bd_PCMH_sub1"/>
</dbReference>
<dbReference type="EMBL" id="JAJIRN010000005">
    <property type="protein sequence ID" value="MCV2369003.1"/>
    <property type="molecule type" value="Genomic_DNA"/>
</dbReference>
<dbReference type="PANTHER" id="PTHR43716:SF2">
    <property type="entry name" value="BLL6224 PROTEIN"/>
    <property type="match status" value="1"/>
</dbReference>
<accession>A0ABT2YG18</accession>
<protein>
    <submittedName>
        <fullName evidence="5">FAD-binding oxidoreductase</fullName>
    </submittedName>
</protein>
<name>A0ABT2YG18_9BURK</name>
<evidence type="ECO:0000313" key="6">
    <source>
        <dbReference type="Proteomes" id="UP001209701"/>
    </source>
</evidence>
<dbReference type="PROSITE" id="PS51387">
    <property type="entry name" value="FAD_PCMH"/>
    <property type="match status" value="1"/>
</dbReference>
<dbReference type="SUPFAM" id="SSF56176">
    <property type="entry name" value="FAD-binding/transporter-associated domain-like"/>
    <property type="match status" value="1"/>
</dbReference>